<evidence type="ECO:0000313" key="1">
    <source>
        <dbReference type="EMBL" id="RBP16488.1"/>
    </source>
</evidence>
<dbReference type="EMBL" id="QNRK01000005">
    <property type="protein sequence ID" value="RBP16488.1"/>
    <property type="molecule type" value="Genomic_DNA"/>
</dbReference>
<reference evidence="1 2" key="1">
    <citation type="submission" date="2018-06" db="EMBL/GenBank/DDBJ databases">
        <title>Genomic Encyclopedia of Type Strains, Phase IV (KMG-IV): sequencing the most valuable type-strain genomes for metagenomic binning, comparative biology and taxonomic classification.</title>
        <authorList>
            <person name="Goeker M."/>
        </authorList>
    </citation>
    <scope>NUCLEOTIDE SEQUENCE [LARGE SCALE GENOMIC DNA]</scope>
    <source>
        <strain evidence="1 2">DSM 24875</strain>
    </source>
</reference>
<accession>A0A366FPD2</accession>
<keyword evidence="2" id="KW-1185">Reference proteome</keyword>
<sequence>MLEGAAALIDRERPVVLVEAEDRHRTRAVASVRTFMESRGYDGFFILRGALRTIDELTDDMQSVANLNSTMLRTKMCYVGFLFVSRKKASGFARNMEDALGKQTNSDSV</sequence>
<name>A0A366FPD2_9HYPH</name>
<dbReference type="AlphaFoldDB" id="A0A366FPD2"/>
<dbReference type="Proteomes" id="UP000253529">
    <property type="component" value="Unassembled WGS sequence"/>
</dbReference>
<protein>
    <submittedName>
        <fullName evidence="1">Uncharacterized protein</fullName>
    </submittedName>
</protein>
<proteinExistence type="predicted"/>
<comment type="caution">
    <text evidence="1">The sequence shown here is derived from an EMBL/GenBank/DDBJ whole genome shotgun (WGS) entry which is preliminary data.</text>
</comment>
<evidence type="ECO:0000313" key="2">
    <source>
        <dbReference type="Proteomes" id="UP000253529"/>
    </source>
</evidence>
<gene>
    <name evidence="1" type="ORF">DFR50_105131</name>
</gene>
<organism evidence="1 2">
    <name type="scientific">Roseiarcus fermentans</name>
    <dbReference type="NCBI Taxonomy" id="1473586"/>
    <lineage>
        <taxon>Bacteria</taxon>
        <taxon>Pseudomonadati</taxon>
        <taxon>Pseudomonadota</taxon>
        <taxon>Alphaproteobacteria</taxon>
        <taxon>Hyphomicrobiales</taxon>
        <taxon>Roseiarcaceae</taxon>
        <taxon>Roseiarcus</taxon>
    </lineage>
</organism>